<sequence>MTPEQFCYWLQGFVELNPNAMLTLTQWQIVKDHLAQVFKKETPDRRIPLPVSPRPTESVLDRLLDTPFKQPSWALPNTQWPPGTVIC</sequence>
<evidence type="ECO:0000313" key="2">
    <source>
        <dbReference type="Proteomes" id="UP001058093"/>
    </source>
</evidence>
<dbReference type="EMBL" id="MZ605293">
    <property type="protein sequence ID" value="QYW06583.1"/>
    <property type="molecule type" value="Genomic_DNA"/>
</dbReference>
<evidence type="ECO:0000313" key="1">
    <source>
        <dbReference type="EMBL" id="QYW06583.1"/>
    </source>
</evidence>
<keyword evidence="2" id="KW-1185">Reference proteome</keyword>
<dbReference type="Proteomes" id="UP001058093">
    <property type="component" value="Segment"/>
</dbReference>
<accession>A0A975YYM7</accession>
<organism evidence="1 2">
    <name type="scientific">Pseudomonas phage UAVern</name>
    <dbReference type="NCBI Taxonomy" id="2856997"/>
    <lineage>
        <taxon>Viruses</taxon>
        <taxon>Duplodnaviria</taxon>
        <taxon>Heunggongvirae</taxon>
        <taxon>Uroviricota</taxon>
        <taxon>Caudoviricetes</taxon>
        <taxon>Vandenendeviridae</taxon>
        <taxon>Gorskivirinae</taxon>
        <taxon>Uavernvirus</taxon>
        <taxon>Uavernvirus uavern</taxon>
    </lineage>
</organism>
<reference evidence="1" key="1">
    <citation type="submission" date="2021-07" db="EMBL/GenBank/DDBJ databases">
        <title>Complete genome sequence and phylogenomic analysis of the two lytic bacteriophage isolated from terrestrial biotopes of Antarctica.</title>
        <authorList>
            <person name="Holovan V."/>
            <person name="Rabalski L."/>
            <person name="Zlatohurska M."/>
            <person name="Andriichuk O."/>
            <person name="Budzanivska I."/>
            <person name="Shevchenko O."/>
            <person name="Gupalo A."/>
        </authorList>
    </citation>
    <scope>NUCLEOTIDE SEQUENCE</scope>
</reference>
<gene>
    <name evidence="1" type="ORF">uav_052</name>
</gene>
<name>A0A975YYM7_9CAUD</name>
<protein>
    <submittedName>
        <fullName evidence="1">Uncharacterized protein</fullName>
    </submittedName>
</protein>
<proteinExistence type="predicted"/>